<dbReference type="EMBL" id="BAAAYV010000015">
    <property type="protein sequence ID" value="GAA3663786.1"/>
    <property type="molecule type" value="Genomic_DNA"/>
</dbReference>
<gene>
    <name evidence="2" type="ORF">GCM10022202_27060</name>
</gene>
<evidence type="ECO:0000313" key="3">
    <source>
        <dbReference type="Proteomes" id="UP001410795"/>
    </source>
</evidence>
<feature type="transmembrane region" description="Helical" evidence="1">
    <location>
        <begin position="47"/>
        <end position="74"/>
    </location>
</feature>
<evidence type="ECO:0000256" key="1">
    <source>
        <dbReference type="SAM" id="Phobius"/>
    </source>
</evidence>
<protein>
    <recommendedName>
        <fullName evidence="4">Major facilitator superfamily (MFS) profile domain-containing protein</fullName>
    </recommendedName>
</protein>
<proteinExistence type="predicted"/>
<reference evidence="3" key="1">
    <citation type="journal article" date="2019" name="Int. J. Syst. Evol. Microbiol.">
        <title>The Global Catalogue of Microorganisms (GCM) 10K type strain sequencing project: providing services to taxonomists for standard genome sequencing and annotation.</title>
        <authorList>
            <consortium name="The Broad Institute Genomics Platform"/>
            <consortium name="The Broad Institute Genome Sequencing Center for Infectious Disease"/>
            <person name="Wu L."/>
            <person name="Ma J."/>
        </authorList>
    </citation>
    <scope>NUCLEOTIDE SEQUENCE [LARGE SCALE GENOMIC DNA]</scope>
    <source>
        <strain evidence="3">JCM 16546</strain>
    </source>
</reference>
<keyword evidence="1" id="KW-0472">Membrane</keyword>
<organism evidence="2 3">
    <name type="scientific">Microbacterium marinilacus</name>
    <dbReference type="NCBI Taxonomy" id="415209"/>
    <lineage>
        <taxon>Bacteria</taxon>
        <taxon>Bacillati</taxon>
        <taxon>Actinomycetota</taxon>
        <taxon>Actinomycetes</taxon>
        <taxon>Micrococcales</taxon>
        <taxon>Microbacteriaceae</taxon>
        <taxon>Microbacterium</taxon>
    </lineage>
</organism>
<sequence>MAPQTFRFSVGALIGLGTLLGAVFGLGYAVLLAYLGWWGTVFPTSSLYMLIASAVGVVVGAVLGGLLATMGMVIRQAREGHADREHWLVFSQVGATVLVTALAAILLAPGNLPPYSLTVHVAMAVVVALIAACGTWSRNASTSPTV</sequence>
<keyword evidence="1" id="KW-1133">Transmembrane helix</keyword>
<comment type="caution">
    <text evidence="2">The sequence shown here is derived from an EMBL/GenBank/DDBJ whole genome shotgun (WGS) entry which is preliminary data.</text>
</comment>
<name>A0ABP7BMM4_9MICO</name>
<evidence type="ECO:0000313" key="2">
    <source>
        <dbReference type="EMBL" id="GAA3663786.1"/>
    </source>
</evidence>
<keyword evidence="3" id="KW-1185">Reference proteome</keyword>
<dbReference type="RefSeq" id="WP_221860691.1">
    <property type="nucleotide sequence ID" value="NZ_BAAAYV010000015.1"/>
</dbReference>
<evidence type="ECO:0008006" key="4">
    <source>
        <dbReference type="Google" id="ProtNLM"/>
    </source>
</evidence>
<keyword evidence="1" id="KW-0812">Transmembrane</keyword>
<feature type="transmembrane region" description="Helical" evidence="1">
    <location>
        <begin position="12"/>
        <end position="35"/>
    </location>
</feature>
<feature type="transmembrane region" description="Helical" evidence="1">
    <location>
        <begin position="86"/>
        <end position="108"/>
    </location>
</feature>
<accession>A0ABP7BMM4</accession>
<feature type="transmembrane region" description="Helical" evidence="1">
    <location>
        <begin position="114"/>
        <end position="136"/>
    </location>
</feature>
<dbReference type="Proteomes" id="UP001410795">
    <property type="component" value="Unassembled WGS sequence"/>
</dbReference>